<dbReference type="InterPro" id="IPR002823">
    <property type="entry name" value="DUF112_TM"/>
</dbReference>
<feature type="transmembrane region" description="Helical" evidence="2">
    <location>
        <begin position="196"/>
        <end position="214"/>
    </location>
</feature>
<dbReference type="OrthoDB" id="9781349at2"/>
<dbReference type="PANTHER" id="PTHR35342:SF5">
    <property type="entry name" value="TRICARBOXYLIC TRANSPORT PROTEIN"/>
    <property type="match status" value="1"/>
</dbReference>
<feature type="transmembrane region" description="Helical" evidence="2">
    <location>
        <begin position="466"/>
        <end position="488"/>
    </location>
</feature>
<evidence type="ECO:0000256" key="2">
    <source>
        <dbReference type="SAM" id="Phobius"/>
    </source>
</evidence>
<feature type="transmembrane region" description="Helical" evidence="2">
    <location>
        <begin position="105"/>
        <end position="128"/>
    </location>
</feature>
<feature type="transmembrane region" description="Helical" evidence="2">
    <location>
        <begin position="433"/>
        <end position="454"/>
    </location>
</feature>
<feature type="region of interest" description="Disordered" evidence="1">
    <location>
        <begin position="495"/>
        <end position="550"/>
    </location>
</feature>
<feature type="transmembrane region" description="Helical" evidence="2">
    <location>
        <begin position="17"/>
        <end position="37"/>
    </location>
</feature>
<accession>A0A543NV60</accession>
<reference evidence="4 5" key="1">
    <citation type="submission" date="2019-06" db="EMBL/GenBank/DDBJ databases">
        <title>Sequencing the genomes of 1000 actinobacteria strains.</title>
        <authorList>
            <person name="Klenk H.-P."/>
        </authorList>
    </citation>
    <scope>NUCLEOTIDE SEQUENCE [LARGE SCALE GENOMIC DNA]</scope>
    <source>
        <strain evidence="4 5">DSM 46837</strain>
    </source>
</reference>
<evidence type="ECO:0000259" key="3">
    <source>
        <dbReference type="Pfam" id="PF01970"/>
    </source>
</evidence>
<feature type="transmembrane region" description="Helical" evidence="2">
    <location>
        <begin position="391"/>
        <end position="421"/>
    </location>
</feature>
<proteinExistence type="predicted"/>
<dbReference type="AlphaFoldDB" id="A0A543NV60"/>
<feature type="transmembrane region" description="Helical" evidence="2">
    <location>
        <begin position="255"/>
        <end position="278"/>
    </location>
</feature>
<feature type="transmembrane region" description="Helical" evidence="2">
    <location>
        <begin position="44"/>
        <end position="67"/>
    </location>
</feature>
<evidence type="ECO:0000256" key="1">
    <source>
        <dbReference type="SAM" id="MobiDB-lite"/>
    </source>
</evidence>
<evidence type="ECO:0000313" key="5">
    <source>
        <dbReference type="Proteomes" id="UP000319865"/>
    </source>
</evidence>
<name>A0A543NV60_9ACTN</name>
<feature type="transmembrane region" description="Helical" evidence="2">
    <location>
        <begin position="318"/>
        <end position="338"/>
    </location>
</feature>
<evidence type="ECO:0000313" key="4">
    <source>
        <dbReference type="EMBL" id="TQN35700.1"/>
    </source>
</evidence>
<feature type="compositionally biased region" description="Low complexity" evidence="1">
    <location>
        <begin position="519"/>
        <end position="540"/>
    </location>
</feature>
<dbReference type="EMBL" id="VFQE01000003">
    <property type="protein sequence ID" value="TQN35700.1"/>
    <property type="molecule type" value="Genomic_DNA"/>
</dbReference>
<feature type="domain" description="DUF112" evidence="3">
    <location>
        <begin position="19"/>
        <end position="435"/>
    </location>
</feature>
<keyword evidence="2" id="KW-1133">Transmembrane helix</keyword>
<dbReference type="PANTHER" id="PTHR35342">
    <property type="entry name" value="TRICARBOXYLIC TRANSPORT PROTEIN"/>
    <property type="match status" value="1"/>
</dbReference>
<feature type="transmembrane region" description="Helical" evidence="2">
    <location>
        <begin position="140"/>
        <end position="159"/>
    </location>
</feature>
<organism evidence="4 5">
    <name type="scientific">Blastococcus colisei</name>
    <dbReference type="NCBI Taxonomy" id="1564162"/>
    <lineage>
        <taxon>Bacteria</taxon>
        <taxon>Bacillati</taxon>
        <taxon>Actinomycetota</taxon>
        <taxon>Actinomycetes</taxon>
        <taxon>Geodermatophilales</taxon>
        <taxon>Geodermatophilaceae</taxon>
        <taxon>Blastococcus</taxon>
    </lineage>
</organism>
<feature type="transmembrane region" description="Helical" evidence="2">
    <location>
        <begin position="166"/>
        <end position="184"/>
    </location>
</feature>
<keyword evidence="2" id="KW-0472">Membrane</keyword>
<protein>
    <submittedName>
        <fullName evidence="4">Putative tricarboxylic transport membrane protein</fullName>
    </submittedName>
</protein>
<dbReference type="RefSeq" id="WP_142028191.1">
    <property type="nucleotide sequence ID" value="NZ_VFQE01000003.1"/>
</dbReference>
<gene>
    <name evidence="4" type="ORF">FHU33_4929</name>
</gene>
<dbReference type="Pfam" id="PF01970">
    <property type="entry name" value="TctA"/>
    <property type="match status" value="1"/>
</dbReference>
<feature type="compositionally biased region" description="Low complexity" evidence="1">
    <location>
        <begin position="500"/>
        <end position="511"/>
    </location>
</feature>
<feature type="transmembrane region" description="Helical" evidence="2">
    <location>
        <begin position="350"/>
        <end position="371"/>
    </location>
</feature>
<keyword evidence="2" id="KW-0812">Transmembrane</keyword>
<sequence>MLDNLILGFSTALSLENVLWCFVGVFMGTVIGVLPGLGSTTGVAVLMPLTLGLEPVTGLIMLAGIYYGSQYGGTITSVLISTPGEAATVVTTLDGYQMARQGRAGAALAISAIGSFVAAIISLALLVTLAPPFAEFALDFGPPEMLAVMILGLATIISFAGDNRKLGLLMALVGLLIATVGVDVGSGTSRFTFDSIYLLSGIPFVEVMIGLFAVGEVLNQIREGAAAPIRAGFRELMIKPADLKRSGGPIIRGSFLGFLFGILPGAGSTLASFMAYGIERRVSKRGDEFGTGAIEGVAAPEAANNAAANANFVPTLTLGIPGGATTAVLLGAFMIYGIDPGPLLFEQQPALVWGLLASFFIGNVILLVLNLPLAPVFAQMLRVPYGYMYPLILLTSLVGAYSIGNSMYSVWVVVVFGIIGYFMKRLDLPMAPLVLGVVLGPLFEKALVQTSAIGDGNIGIVFTRPLALVVLTIAALQLVAPTLLAHVLRRRRARNGGPAGPSAGAPVADGPDAPHPESPAAGGDTAAAGGTTGPRTAADTSTSEETRGRP</sequence>
<comment type="caution">
    <text evidence="4">The sequence shown here is derived from an EMBL/GenBank/DDBJ whole genome shotgun (WGS) entry which is preliminary data.</text>
</comment>
<dbReference type="Proteomes" id="UP000319865">
    <property type="component" value="Unassembled WGS sequence"/>
</dbReference>
<keyword evidence="5" id="KW-1185">Reference proteome</keyword>